<dbReference type="AlphaFoldDB" id="A0A7S0Z5G1"/>
<accession>A0A7S0Z5G1</accession>
<feature type="compositionally biased region" description="Basic residues" evidence="1">
    <location>
        <begin position="1"/>
        <end position="11"/>
    </location>
</feature>
<organism evidence="2">
    <name type="scientific">Hemiselmis tepida</name>
    <dbReference type="NCBI Taxonomy" id="464990"/>
    <lineage>
        <taxon>Eukaryota</taxon>
        <taxon>Cryptophyceae</taxon>
        <taxon>Cryptomonadales</taxon>
        <taxon>Hemiselmidaceae</taxon>
        <taxon>Hemiselmis</taxon>
    </lineage>
</organism>
<feature type="region of interest" description="Disordered" evidence="1">
    <location>
        <begin position="1"/>
        <end position="37"/>
    </location>
</feature>
<evidence type="ECO:0000256" key="1">
    <source>
        <dbReference type="SAM" id="MobiDB-lite"/>
    </source>
</evidence>
<reference evidence="2" key="1">
    <citation type="submission" date="2021-01" db="EMBL/GenBank/DDBJ databases">
        <authorList>
            <person name="Corre E."/>
            <person name="Pelletier E."/>
            <person name="Niang G."/>
            <person name="Scheremetjew M."/>
            <person name="Finn R."/>
            <person name="Kale V."/>
            <person name="Holt S."/>
            <person name="Cochrane G."/>
            <person name="Meng A."/>
            <person name="Brown T."/>
            <person name="Cohen L."/>
        </authorList>
    </citation>
    <scope>NUCLEOTIDE SEQUENCE</scope>
    <source>
        <strain evidence="2">CCMP443</strain>
    </source>
</reference>
<name>A0A7S0Z5G1_9CRYP</name>
<feature type="compositionally biased region" description="Basic and acidic residues" evidence="1">
    <location>
        <begin position="176"/>
        <end position="189"/>
    </location>
</feature>
<gene>
    <name evidence="2" type="ORF">HTEP1355_LOCUS18114</name>
</gene>
<sequence length="205" mass="22773">MPKKAAGKKKKADAEPAAAPGDPPGPPPEKEPSEIFPPLDVRPERWVNLQVKLVTWEHLNFTVVVRNSTRLYSIVDKVRDRHGGSIKDVILYRHQVHPQNILQELGKTLDDVGFEGGSRSDPKDEVIWYDYQAHSSDCPLLLSSPRGASRKDVAKKVAADALKDAKLKEMQYATAEKGKEKDKDKEASKKPGTTNEELQEAEAAE</sequence>
<protein>
    <submittedName>
        <fullName evidence="2">Uncharacterized protein</fullName>
    </submittedName>
</protein>
<dbReference type="EMBL" id="HBFN01031261">
    <property type="protein sequence ID" value="CAD8804436.1"/>
    <property type="molecule type" value="Transcribed_RNA"/>
</dbReference>
<proteinExistence type="predicted"/>
<feature type="region of interest" description="Disordered" evidence="1">
    <location>
        <begin position="173"/>
        <end position="205"/>
    </location>
</feature>
<evidence type="ECO:0000313" key="2">
    <source>
        <dbReference type="EMBL" id="CAD8804436.1"/>
    </source>
</evidence>